<feature type="compositionally biased region" description="Low complexity" evidence="1">
    <location>
        <begin position="135"/>
        <end position="149"/>
    </location>
</feature>
<reference evidence="4" key="1">
    <citation type="journal article" date="2018" name="Nat. Microbiol.">
        <title>Leveraging single-cell genomics to expand the fungal tree of life.</title>
        <authorList>
            <person name="Ahrendt S.R."/>
            <person name="Quandt C.A."/>
            <person name="Ciobanu D."/>
            <person name="Clum A."/>
            <person name="Salamov A."/>
            <person name="Andreopoulos B."/>
            <person name="Cheng J.F."/>
            <person name="Woyke T."/>
            <person name="Pelin A."/>
            <person name="Henrissat B."/>
            <person name="Reynolds N.K."/>
            <person name="Benny G.L."/>
            <person name="Smith M.E."/>
            <person name="James T.Y."/>
            <person name="Grigoriev I.V."/>
        </authorList>
    </citation>
    <scope>NUCLEOTIDE SEQUENCE [LARGE SCALE GENOMIC DNA]</scope>
    <source>
        <strain evidence="4">Benny S71-1</strain>
    </source>
</reference>
<evidence type="ECO:0000256" key="1">
    <source>
        <dbReference type="SAM" id="MobiDB-lite"/>
    </source>
</evidence>
<sequence>MVSLTRILVAATLVLAAVNLPNVAARPVDETATPRASRFSRFNPRQAVNNMKNKVTGFESPLGLRRKVSTSLKNIPSIVGRKRVTTSQAVVQSSPLVNSQVQKTPSVSSRSSSSISAKSGNTHTSQSLSSVNTNKPLPSLPKTPTSSSLDVTPPGSPKMEKASTSAVPKVEEQASTSAAPQVEKKATTPPPTINRPARFQRPRMNDDEINERHPFSNRIFTTNSRLNF</sequence>
<dbReference type="Proteomes" id="UP000278143">
    <property type="component" value="Unassembled WGS sequence"/>
</dbReference>
<keyword evidence="4" id="KW-1185">Reference proteome</keyword>
<evidence type="ECO:0000256" key="2">
    <source>
        <dbReference type="SAM" id="SignalP"/>
    </source>
</evidence>
<feature type="compositionally biased region" description="Polar residues" evidence="1">
    <location>
        <begin position="91"/>
        <end position="105"/>
    </location>
</feature>
<proteinExistence type="predicted"/>
<evidence type="ECO:0000313" key="3">
    <source>
        <dbReference type="EMBL" id="RKP26845.1"/>
    </source>
</evidence>
<dbReference type="EMBL" id="KZ989321">
    <property type="protein sequence ID" value="RKP26845.1"/>
    <property type="molecule type" value="Genomic_DNA"/>
</dbReference>
<feature type="compositionally biased region" description="Low complexity" evidence="1">
    <location>
        <begin position="106"/>
        <end position="119"/>
    </location>
</feature>
<feature type="region of interest" description="Disordered" evidence="1">
    <location>
        <begin position="91"/>
        <end position="215"/>
    </location>
</feature>
<accession>A0A4P9Z368</accession>
<keyword evidence="2" id="KW-0732">Signal</keyword>
<feature type="chain" id="PRO_5020248074" evidence="2">
    <location>
        <begin position="26"/>
        <end position="228"/>
    </location>
</feature>
<gene>
    <name evidence="3" type="ORF">SYNPS1DRAFT_27475</name>
</gene>
<protein>
    <submittedName>
        <fullName evidence="3">Uncharacterized protein</fullName>
    </submittedName>
</protein>
<dbReference type="AlphaFoldDB" id="A0A4P9Z368"/>
<name>A0A4P9Z368_9FUNG</name>
<feature type="compositionally biased region" description="Basic and acidic residues" evidence="1">
    <location>
        <begin position="203"/>
        <end position="214"/>
    </location>
</feature>
<feature type="compositionally biased region" description="Polar residues" evidence="1">
    <location>
        <begin position="120"/>
        <end position="134"/>
    </location>
</feature>
<organism evidence="3 4">
    <name type="scientific">Syncephalis pseudoplumigaleata</name>
    <dbReference type="NCBI Taxonomy" id="1712513"/>
    <lineage>
        <taxon>Eukaryota</taxon>
        <taxon>Fungi</taxon>
        <taxon>Fungi incertae sedis</taxon>
        <taxon>Zoopagomycota</taxon>
        <taxon>Zoopagomycotina</taxon>
        <taxon>Zoopagomycetes</taxon>
        <taxon>Zoopagales</taxon>
        <taxon>Piptocephalidaceae</taxon>
        <taxon>Syncephalis</taxon>
    </lineage>
</organism>
<evidence type="ECO:0000313" key="4">
    <source>
        <dbReference type="Proteomes" id="UP000278143"/>
    </source>
</evidence>
<feature type="signal peptide" evidence="2">
    <location>
        <begin position="1"/>
        <end position="25"/>
    </location>
</feature>